<evidence type="ECO:0000313" key="2">
    <source>
        <dbReference type="Proteomes" id="UP000542210"/>
    </source>
</evidence>
<comment type="caution">
    <text evidence="1">The sequence shown here is derived from an EMBL/GenBank/DDBJ whole genome shotgun (WGS) entry which is preliminary data.</text>
</comment>
<keyword evidence="2" id="KW-1185">Reference proteome</keyword>
<proteinExistence type="predicted"/>
<dbReference type="AlphaFoldDB" id="A0A7W7D9I5"/>
<dbReference type="Pfam" id="PF04339">
    <property type="entry name" value="FemAB_like"/>
    <property type="match status" value="1"/>
</dbReference>
<sequence length="371" mass="40387">MRAFAAVPGRVADWDRLSAGGPMFATPEWLDAMRGRVPGAAYTFALREAGETRLALYGTVLDREATGEIFDLPYILAGDPRVFPLSEASRAARATWRVPPAQSWYPNLVVMLPGYECHALGPLAADTGALSELVGAIVAWAKERDLRAVAFLYTPPGAAALRRALPGHGFTRVPLSYSCELPLPGAGFDDYLAALPRKQRTETRRELRVLAAAGVRVRAVPVADVPEDVVTLKCAHSAKYNGRPADRAKVRARLEGLCALRDPLLFRAELDGTLVGYGLFARYGDVWYCVSTGMDYARAESRNAYFATVFYEPVRLAPEAGVRRVHYGQATWRAKMSRGCEAVEMPGWVRAEDPALARVVADSAGTTVPAF</sequence>
<dbReference type="InterPro" id="IPR016181">
    <property type="entry name" value="Acyl_CoA_acyltransferase"/>
</dbReference>
<dbReference type="GO" id="GO:0016746">
    <property type="term" value="F:acyltransferase activity"/>
    <property type="evidence" value="ECO:0007669"/>
    <property type="project" value="UniProtKB-KW"/>
</dbReference>
<reference evidence="1 2" key="1">
    <citation type="submission" date="2020-08" db="EMBL/GenBank/DDBJ databases">
        <title>Sequencing the genomes of 1000 actinobacteria strains.</title>
        <authorList>
            <person name="Klenk H.-P."/>
        </authorList>
    </citation>
    <scope>NUCLEOTIDE SEQUENCE [LARGE SCALE GENOMIC DNA]</scope>
    <source>
        <strain evidence="1 2">DSM 45784</strain>
    </source>
</reference>
<dbReference type="SUPFAM" id="SSF55729">
    <property type="entry name" value="Acyl-CoA N-acyltransferases (Nat)"/>
    <property type="match status" value="1"/>
</dbReference>
<dbReference type="Gene3D" id="3.40.630.30">
    <property type="match status" value="1"/>
</dbReference>
<name>A0A7W7D9I5_9ACTN</name>
<evidence type="ECO:0000313" key="1">
    <source>
        <dbReference type="EMBL" id="MBB4701466.1"/>
    </source>
</evidence>
<dbReference type="RefSeq" id="WP_184880552.1">
    <property type="nucleotide sequence ID" value="NZ_BOOV01000016.1"/>
</dbReference>
<dbReference type="EMBL" id="JACHND010000001">
    <property type="protein sequence ID" value="MBB4701466.1"/>
    <property type="molecule type" value="Genomic_DNA"/>
</dbReference>
<protein>
    <submittedName>
        <fullName evidence="1">Putative N-acyltransferase</fullName>
    </submittedName>
</protein>
<keyword evidence="1" id="KW-0012">Acyltransferase</keyword>
<dbReference type="Proteomes" id="UP000542210">
    <property type="component" value="Unassembled WGS sequence"/>
</dbReference>
<dbReference type="InterPro" id="IPR007434">
    <property type="entry name" value="FemAB-like"/>
</dbReference>
<accession>A0A7W7D9I5</accession>
<keyword evidence="1" id="KW-0808">Transferase</keyword>
<gene>
    <name evidence="1" type="ORF">BJ982_003010</name>
</gene>
<organism evidence="1 2">
    <name type="scientific">Sphaerisporangium siamense</name>
    <dbReference type="NCBI Taxonomy" id="795645"/>
    <lineage>
        <taxon>Bacteria</taxon>
        <taxon>Bacillati</taxon>
        <taxon>Actinomycetota</taxon>
        <taxon>Actinomycetes</taxon>
        <taxon>Streptosporangiales</taxon>
        <taxon>Streptosporangiaceae</taxon>
        <taxon>Sphaerisporangium</taxon>
    </lineage>
</organism>